<dbReference type="EMBL" id="VNHU01000003">
    <property type="protein sequence ID" value="TYP74958.1"/>
    <property type="molecule type" value="Genomic_DNA"/>
</dbReference>
<comment type="caution">
    <text evidence="2">The sequence shown here is derived from an EMBL/GenBank/DDBJ whole genome shotgun (WGS) entry which is preliminary data.</text>
</comment>
<reference evidence="2 3" key="1">
    <citation type="submission" date="2019-07" db="EMBL/GenBank/DDBJ databases">
        <title>Genomic Encyclopedia of Archaeal and Bacterial Type Strains, Phase II (KMG-II): from individual species to whole genera.</title>
        <authorList>
            <person name="Goeker M."/>
        </authorList>
    </citation>
    <scope>NUCLEOTIDE SEQUENCE [LARGE SCALE GENOMIC DNA]</scope>
    <source>
        <strain evidence="2 3">DSM 17527</strain>
    </source>
</reference>
<name>A0A5S5C8L9_9FLAO</name>
<dbReference type="AlphaFoldDB" id="A0A5S5C8L9"/>
<evidence type="ECO:0000313" key="2">
    <source>
        <dbReference type="EMBL" id="TYP74958.1"/>
    </source>
</evidence>
<dbReference type="Pfam" id="PF13376">
    <property type="entry name" value="OmdA"/>
    <property type="match status" value="1"/>
</dbReference>
<evidence type="ECO:0000313" key="3">
    <source>
        <dbReference type="Proteomes" id="UP000324376"/>
    </source>
</evidence>
<dbReference type="Pfam" id="PF08818">
    <property type="entry name" value="DUF1801"/>
    <property type="match status" value="1"/>
</dbReference>
<organism evidence="2 3">
    <name type="scientific">Aquimarina intermedia</name>
    <dbReference type="NCBI Taxonomy" id="350814"/>
    <lineage>
        <taxon>Bacteria</taxon>
        <taxon>Pseudomonadati</taxon>
        <taxon>Bacteroidota</taxon>
        <taxon>Flavobacteriia</taxon>
        <taxon>Flavobacteriales</taxon>
        <taxon>Flavobacteriaceae</taxon>
        <taxon>Aquimarina</taxon>
    </lineage>
</organism>
<evidence type="ECO:0000259" key="1">
    <source>
        <dbReference type="Pfam" id="PF08818"/>
    </source>
</evidence>
<dbReference type="SUPFAM" id="SSF159888">
    <property type="entry name" value="YdhG-like"/>
    <property type="match status" value="1"/>
</dbReference>
<dbReference type="InterPro" id="IPR014922">
    <property type="entry name" value="YdhG-like"/>
</dbReference>
<keyword evidence="3" id="KW-1185">Reference proteome</keyword>
<protein>
    <submittedName>
        <fullName evidence="2">Uncharacterized protein YdeI (YjbR/CyaY-like superfamily)</fullName>
    </submittedName>
</protein>
<proteinExistence type="predicted"/>
<accession>A0A5S5C8L9</accession>
<feature type="domain" description="YdhG-like" evidence="1">
    <location>
        <begin position="34"/>
        <end position="130"/>
    </location>
</feature>
<dbReference type="Proteomes" id="UP000324376">
    <property type="component" value="Unassembled WGS sequence"/>
</dbReference>
<gene>
    <name evidence="2" type="ORF">BD809_10320</name>
</gene>
<dbReference type="Gene3D" id="3.90.1150.200">
    <property type="match status" value="1"/>
</dbReference>
<sequence length="215" mass="24890">MGLSTEARDYFEVLIIVMKKYTTVEAFIESHEERREALELLRKIMLSTSMDETIKWGAPVYTIDKKNVIGLGAFKSYVGIWFYQGVFLTDPKQVLVNAQEDKTRGLRQWRFEGLDDIDSNLVKLYVEEAILNQKQGKEIKIVKSVSKTLIVPEILKKALSEDTILSEKFEAFTFFKQKEFTEYIDSAKRETTQEKRVAKIIPMILAGIGLNDKYR</sequence>